<comment type="cofactor">
    <cofactor evidence="1">
        <name>a divalent metal cation</name>
        <dbReference type="ChEBI" id="CHEBI:60240"/>
    </cofactor>
</comment>
<proteinExistence type="predicted"/>
<evidence type="ECO:0000256" key="2">
    <source>
        <dbReference type="ARBA" id="ARBA00022723"/>
    </source>
</evidence>
<keyword evidence="2" id="KW-0479">Metal-binding</keyword>
<keyword evidence="5" id="KW-1185">Reference proteome</keyword>
<dbReference type="GO" id="GO:0046872">
    <property type="term" value="F:metal ion binding"/>
    <property type="evidence" value="ECO:0007669"/>
    <property type="project" value="UniProtKB-KW"/>
</dbReference>
<comment type="caution">
    <text evidence="4">The sequence shown here is derived from an EMBL/GenBank/DDBJ whole genome shotgun (WGS) entry which is preliminary data.</text>
</comment>
<dbReference type="EMBL" id="CALNXJ010000061">
    <property type="protein sequence ID" value="CAH3156511.1"/>
    <property type="molecule type" value="Genomic_DNA"/>
</dbReference>
<reference evidence="4 5" key="1">
    <citation type="submission" date="2022-05" db="EMBL/GenBank/DDBJ databases">
        <authorList>
            <consortium name="Genoscope - CEA"/>
            <person name="William W."/>
        </authorList>
    </citation>
    <scope>NUCLEOTIDE SEQUENCE [LARGE SCALE GENOMIC DNA]</scope>
</reference>
<protein>
    <recommendedName>
        <fullName evidence="3">DDE Tnp4 domain-containing protein</fullName>
    </recommendedName>
</protein>
<feature type="domain" description="DDE Tnp4" evidence="3">
    <location>
        <begin position="74"/>
        <end position="201"/>
    </location>
</feature>
<sequence length="253" mass="28781">MSSMDKIIRRVSRACMDMRQEYIKWPNRTRLGSENGNSSRFPGTRRSASSELIRTSRIRQSLVPHFSFEIHNLFYITQVVCDDNMLFRGNLTGWPCSVHDSRVLRSSSLHATAAIKFLGDTHFLGDGGYPLKRYLADNPYQDNGHLIGRQRPFNTKLSSLQSVVERSIQLLKGCWRKLGPLESIDMELLVHIIMSSCVLHNFCLLHDDFDDNYFLDHHDGDSDGDGGDGHAGGHRDDLLAAETKQVWLMNIIC</sequence>
<dbReference type="AlphaFoldDB" id="A0AAU9XR91"/>
<evidence type="ECO:0000259" key="3">
    <source>
        <dbReference type="Pfam" id="PF13359"/>
    </source>
</evidence>
<organism evidence="4 5">
    <name type="scientific">Pocillopora meandrina</name>
    <dbReference type="NCBI Taxonomy" id="46732"/>
    <lineage>
        <taxon>Eukaryota</taxon>
        <taxon>Metazoa</taxon>
        <taxon>Cnidaria</taxon>
        <taxon>Anthozoa</taxon>
        <taxon>Hexacorallia</taxon>
        <taxon>Scleractinia</taxon>
        <taxon>Astrocoeniina</taxon>
        <taxon>Pocilloporidae</taxon>
        <taxon>Pocillopora</taxon>
    </lineage>
</organism>
<gene>
    <name evidence="4" type="ORF">PMEA_00029526</name>
</gene>
<dbReference type="Proteomes" id="UP001159428">
    <property type="component" value="Unassembled WGS sequence"/>
</dbReference>
<evidence type="ECO:0000256" key="1">
    <source>
        <dbReference type="ARBA" id="ARBA00001968"/>
    </source>
</evidence>
<dbReference type="InterPro" id="IPR027806">
    <property type="entry name" value="HARBI1_dom"/>
</dbReference>
<name>A0AAU9XR91_9CNID</name>
<accession>A0AAU9XR91</accession>
<evidence type="ECO:0000313" key="5">
    <source>
        <dbReference type="Proteomes" id="UP001159428"/>
    </source>
</evidence>
<dbReference type="Pfam" id="PF13359">
    <property type="entry name" value="DDE_Tnp_4"/>
    <property type="match status" value="1"/>
</dbReference>
<evidence type="ECO:0000313" key="4">
    <source>
        <dbReference type="EMBL" id="CAH3156511.1"/>
    </source>
</evidence>